<dbReference type="InterPro" id="IPR006982">
    <property type="entry name" value="Glu_synth_centr_N"/>
</dbReference>
<evidence type="ECO:0000256" key="5">
    <source>
        <dbReference type="ARBA" id="ARBA00022630"/>
    </source>
</evidence>
<keyword evidence="8" id="KW-0315">Glutamine amidotransferase</keyword>
<dbReference type="InterPro" id="IPR036485">
    <property type="entry name" value="Glu_synth_asu_C_sf"/>
</dbReference>
<dbReference type="CDD" id="cd00713">
    <property type="entry name" value="GltS"/>
    <property type="match status" value="1"/>
</dbReference>
<dbReference type="Gene3D" id="3.20.20.70">
    <property type="entry name" value="Aldolase class I"/>
    <property type="match status" value="2"/>
</dbReference>
<evidence type="ECO:0000256" key="8">
    <source>
        <dbReference type="ARBA" id="ARBA00022962"/>
    </source>
</evidence>
<comment type="cofactor">
    <cofactor evidence="1">
        <name>FMN</name>
        <dbReference type="ChEBI" id="CHEBI:58210"/>
    </cofactor>
</comment>
<name>A0ABT3W876_9PROT</name>
<proteinExistence type="inferred from homology"/>
<dbReference type="NCBIfam" id="NF008730">
    <property type="entry name" value="PRK11750.1"/>
    <property type="match status" value="1"/>
</dbReference>
<feature type="region of interest" description="Disordered" evidence="15">
    <location>
        <begin position="922"/>
        <end position="945"/>
    </location>
</feature>
<comment type="caution">
    <text evidence="17">The sequence shown here is derived from an EMBL/GenBank/DDBJ whole genome shotgun (WGS) entry which is preliminary data.</text>
</comment>
<dbReference type="InterPro" id="IPR029055">
    <property type="entry name" value="Ntn_hydrolases_N"/>
</dbReference>
<evidence type="ECO:0000256" key="4">
    <source>
        <dbReference type="ARBA" id="ARBA00022605"/>
    </source>
</evidence>
<dbReference type="SUPFAM" id="SSF69336">
    <property type="entry name" value="Alpha subunit of glutamate synthase, C-terminal domain"/>
    <property type="match status" value="1"/>
</dbReference>
<comment type="cofactor">
    <cofactor evidence="2">
        <name>[3Fe-4S] cluster</name>
        <dbReference type="ChEBI" id="CHEBI:21137"/>
    </cofactor>
</comment>
<dbReference type="PANTHER" id="PTHR11938">
    <property type="entry name" value="FAD NADPH DEHYDROGENASE/OXIDOREDUCTASE"/>
    <property type="match status" value="1"/>
</dbReference>
<evidence type="ECO:0000256" key="7">
    <source>
        <dbReference type="ARBA" id="ARBA00022723"/>
    </source>
</evidence>
<keyword evidence="10" id="KW-0408">Iron</keyword>
<evidence type="ECO:0000256" key="9">
    <source>
        <dbReference type="ARBA" id="ARBA00023002"/>
    </source>
</evidence>
<dbReference type="CDD" id="cd02808">
    <property type="entry name" value="GltS_FMN"/>
    <property type="match status" value="1"/>
</dbReference>
<evidence type="ECO:0000256" key="12">
    <source>
        <dbReference type="ARBA" id="ARBA00023164"/>
    </source>
</evidence>
<dbReference type="Pfam" id="PF04898">
    <property type="entry name" value="Glu_syn_central"/>
    <property type="match status" value="1"/>
</dbReference>
<gene>
    <name evidence="17" type="primary">gltB</name>
    <name evidence="17" type="ORF">NQF64_01460</name>
</gene>
<evidence type="ECO:0000313" key="18">
    <source>
        <dbReference type="Proteomes" id="UP001165648"/>
    </source>
</evidence>
<dbReference type="GO" id="GO:0004355">
    <property type="term" value="F:glutamate synthase (NADPH) activity"/>
    <property type="evidence" value="ECO:0007669"/>
    <property type="project" value="UniProtKB-EC"/>
</dbReference>
<sequence length="1520" mass="165476">MSASYKHSKSASSSAETAQGFVASYQANLQRLEGLYDPRQEHDACGVGLVAAMDGKPSRAVVKAGIEALGNIWHRGAVDADGKTGDGAGIHVEIPQNFFEDAIHNAGDLRIQGRISVGMVFLPRTDLAAQERCRQIIETEILKFGYGIYGWRQVPINTACIGEKANETRPEIEQIMIRNALGRDEETLERDLYIIRRRIEKAATQAHVDLYICSLSCRSLIYKGMFLAENLTDFYPDLLDERFISRFAIYHQRYSTNTFPTWKLAQPFRKIAHNGEINTLSGNVNWMRAHETRLSSPKLDAYMDALKPVVQVAGSDTAALDNVFELLTFAGRHAPFAKALLIPAAAGANSSLSSRAKAFYRYCNAVIEPWDGPAALCGTDGRWVIAGLDRAGLRPLRYSLTKDGLLIVGSETGMVRVPDEAIAQRGRLGPGQTLALDLDEGRFYTPDDVQEQLITRQDYEGWIKEGIQDLAPIMAQVSEPEGIDPETLRRRQLAVNLTYEDMEATLHPMVENGSEALASMGDDTPLQVLSRYYRGLSHYFRQGFSQVTNPPIDSLRETRAMSLVTRLGNLGNILAEEASQCRLLQLSSPILTNGEFHRLQEMCGSQGATIDCTFPVADGEEGMRAALTHLCQQAEEAVRGGCAHLFLTDEHSTAERAAVPMVLAVAAVHVHLITHSLRTFTSVNVRASDVLDVHSLAVMVGVGASTVNPWLAQQSIAERLRRGLFGKMTLRQAMEQYRKAVDKGLLKIMSKAGISVVSAYRGGYNFEAIGLSRALVAEFFPGMASRISGIGLPGIARNVIKAHKRAWQAANISPLPIGGRYKIRPGGEAHSFSASAVHMLQTAVQANSYKLFRRYVETLEAQEPVALRDLLDFRSTARPIDVDDVEGITQIRRRLVAPGISLGALSPEAHETLAIAMNRIGAKSDSGEGGEDPARAMPRPNGDNASSAIKQVASGRFGVTAEYLNNCRELEIKVAQGAKPGEGGQLPGFKVTELIARLRHATPGVTLISPPPHHDIYSIEDLAQLIYDLKQINPEASVTVKLVARTGIGTIAAGVAKAKADAILISGHSGGTGASAQSSIYYAGLPWEMGLSETHQVLMLNRLRHRLKLRVDGGIKTGRDVVMAAMLGAEEFGIGTAALVAMGCIMVRQCHTNTCPVGVCVQDEELRKKFEGTPEKVINLFTLIAEDVRNILARLGFRSLDEIIGRTDLLHQVYRGSDYLDDLDLNALLVQADTGGFARHCTLEGRNEVPDTLDAQIIADAQPLFERREKLHLHYIVRNTHRAVGTRLSSLITRRFGMASLPEGHLTLSLRGSAGQSLGAFAVQGLRIEVEGDANDYVGKGLSGATLVLRPSKATPCATEKNAIIGNTVLYGATAGALFAAGQAGERFAVRNSGAIAVVEGCGSNGCEYMTGGTVVVLGKAGDNFGAGFTGGTAYVLDREGDFLKRVNHDTVMCQPVTAQRWKDELRTLVERHERETGSAYAADLLHHWDEMMPHFWHVVPKDYARIIGYEEADLKNLSA</sequence>
<keyword evidence="18" id="KW-1185">Reference proteome</keyword>
<dbReference type="SUPFAM" id="SSF51395">
    <property type="entry name" value="FMN-linked oxidoreductases"/>
    <property type="match status" value="1"/>
</dbReference>
<comment type="similarity">
    <text evidence="3">Belongs to the glutamate synthase family.</text>
</comment>
<dbReference type="EMBL" id="JANIDW010000001">
    <property type="protein sequence ID" value="MCX5613919.1"/>
    <property type="molecule type" value="Genomic_DNA"/>
</dbReference>
<feature type="domain" description="Glutamine amidotransferase type-2" evidence="16">
    <location>
        <begin position="45"/>
        <end position="439"/>
    </location>
</feature>
<dbReference type="Gene3D" id="2.160.20.60">
    <property type="entry name" value="Glutamate synthase, alpha subunit, C-terminal domain"/>
    <property type="match status" value="1"/>
</dbReference>
<dbReference type="Proteomes" id="UP001165648">
    <property type="component" value="Unassembled WGS sequence"/>
</dbReference>
<keyword evidence="9 17" id="KW-0560">Oxidoreductase</keyword>
<dbReference type="InterPro" id="IPR002489">
    <property type="entry name" value="Glu_synth_asu_C"/>
</dbReference>
<evidence type="ECO:0000256" key="10">
    <source>
        <dbReference type="ARBA" id="ARBA00023004"/>
    </source>
</evidence>
<evidence type="ECO:0000256" key="2">
    <source>
        <dbReference type="ARBA" id="ARBA00001927"/>
    </source>
</evidence>
<dbReference type="Pfam" id="PF01645">
    <property type="entry name" value="Glu_synthase"/>
    <property type="match status" value="1"/>
</dbReference>
<dbReference type="PROSITE" id="PS51278">
    <property type="entry name" value="GATASE_TYPE_2"/>
    <property type="match status" value="1"/>
</dbReference>
<comment type="pathway">
    <text evidence="14">Amino-acid biosynthesis.</text>
</comment>
<dbReference type="EC" id="1.4.1.13" evidence="17"/>
<evidence type="ECO:0000256" key="3">
    <source>
        <dbReference type="ARBA" id="ARBA00009716"/>
    </source>
</evidence>
<dbReference type="Gene3D" id="3.60.20.10">
    <property type="entry name" value="Glutamine Phosphoribosylpyrophosphate, subunit 1, domain 1"/>
    <property type="match status" value="1"/>
</dbReference>
<dbReference type="InterPro" id="IPR013785">
    <property type="entry name" value="Aldolase_TIM"/>
</dbReference>
<evidence type="ECO:0000313" key="17">
    <source>
        <dbReference type="EMBL" id="MCX5613919.1"/>
    </source>
</evidence>
<dbReference type="PANTHER" id="PTHR11938:SF133">
    <property type="entry name" value="GLUTAMATE SYNTHASE (NADH)"/>
    <property type="match status" value="1"/>
</dbReference>
<dbReference type="Pfam" id="PF00310">
    <property type="entry name" value="GATase_2"/>
    <property type="match status" value="1"/>
</dbReference>
<evidence type="ECO:0000259" key="16">
    <source>
        <dbReference type="PROSITE" id="PS51278"/>
    </source>
</evidence>
<protein>
    <submittedName>
        <fullName evidence="17">Glutamate synthase large subunit</fullName>
        <ecNumber evidence="17">1.4.1.13</ecNumber>
    </submittedName>
</protein>
<keyword evidence="11" id="KW-0411">Iron-sulfur</keyword>
<evidence type="ECO:0000256" key="6">
    <source>
        <dbReference type="ARBA" id="ARBA00022643"/>
    </source>
</evidence>
<dbReference type="SUPFAM" id="SSF56235">
    <property type="entry name" value="N-terminal nucleophile aminohydrolases (Ntn hydrolases)"/>
    <property type="match status" value="1"/>
</dbReference>
<keyword evidence="5" id="KW-0285">Flavoprotein</keyword>
<evidence type="ECO:0000256" key="1">
    <source>
        <dbReference type="ARBA" id="ARBA00001917"/>
    </source>
</evidence>
<evidence type="ECO:0000256" key="13">
    <source>
        <dbReference type="ARBA" id="ARBA00023291"/>
    </source>
</evidence>
<keyword evidence="12" id="KW-0314">Glutamate biosynthesis</keyword>
<evidence type="ECO:0000256" key="15">
    <source>
        <dbReference type="SAM" id="MobiDB-lite"/>
    </source>
</evidence>
<organism evidence="17 18">
    <name type="scientific">Bombella saccharophila</name>
    <dbReference type="NCBI Taxonomy" id="2967338"/>
    <lineage>
        <taxon>Bacteria</taxon>
        <taxon>Pseudomonadati</taxon>
        <taxon>Pseudomonadota</taxon>
        <taxon>Alphaproteobacteria</taxon>
        <taxon>Acetobacterales</taxon>
        <taxon>Acetobacteraceae</taxon>
        <taxon>Bombella</taxon>
    </lineage>
</organism>
<dbReference type="Pfam" id="PF01493">
    <property type="entry name" value="GXGXG"/>
    <property type="match status" value="1"/>
</dbReference>
<dbReference type="InterPro" id="IPR017932">
    <property type="entry name" value="GATase_2_dom"/>
</dbReference>
<accession>A0ABT3W876</accession>
<keyword evidence="6" id="KW-0288">FMN</keyword>
<keyword evidence="4" id="KW-0028">Amino-acid biosynthesis</keyword>
<dbReference type="RefSeq" id="WP_266106237.1">
    <property type="nucleotide sequence ID" value="NZ_JANIDW010000001.1"/>
</dbReference>
<evidence type="ECO:0000256" key="14">
    <source>
        <dbReference type="ARBA" id="ARBA00029440"/>
    </source>
</evidence>
<dbReference type="CDD" id="cd00982">
    <property type="entry name" value="gltB_C"/>
    <property type="match status" value="1"/>
</dbReference>
<keyword evidence="13" id="KW-0003">3Fe-4S</keyword>
<evidence type="ECO:0000256" key="11">
    <source>
        <dbReference type="ARBA" id="ARBA00023014"/>
    </source>
</evidence>
<dbReference type="InterPro" id="IPR002932">
    <property type="entry name" value="Glu_synthdom"/>
</dbReference>
<dbReference type="InterPro" id="IPR050711">
    <property type="entry name" value="ET-N_metabolism_enzyme"/>
</dbReference>
<keyword evidence="7" id="KW-0479">Metal-binding</keyword>
<reference evidence="17 18" key="1">
    <citation type="submission" date="2022-07" db="EMBL/GenBank/DDBJ databases">
        <title>Bombella genomes.</title>
        <authorList>
            <person name="Harer L."/>
            <person name="Styblova S."/>
            <person name="Ehrmann M."/>
        </authorList>
    </citation>
    <scope>NUCLEOTIDE SEQUENCE [LARGE SCALE GENOMIC DNA]</scope>
    <source>
        <strain evidence="17 18">TMW 2.2558</strain>
    </source>
</reference>